<dbReference type="SUPFAM" id="SSF50249">
    <property type="entry name" value="Nucleic acid-binding proteins"/>
    <property type="match status" value="1"/>
</dbReference>
<dbReference type="PANTHER" id="PTHR23355">
    <property type="entry name" value="RIBONUCLEASE"/>
    <property type="match status" value="1"/>
</dbReference>
<feature type="compositionally biased region" description="Basic and acidic residues" evidence="1">
    <location>
        <begin position="175"/>
        <end position="185"/>
    </location>
</feature>
<feature type="region of interest" description="Disordered" evidence="1">
    <location>
        <begin position="572"/>
        <end position="611"/>
    </location>
</feature>
<proteinExistence type="predicted"/>
<feature type="region of interest" description="Disordered" evidence="1">
    <location>
        <begin position="49"/>
        <end position="88"/>
    </location>
</feature>
<evidence type="ECO:0000313" key="4">
    <source>
        <dbReference type="Proteomes" id="UP001497744"/>
    </source>
</evidence>
<dbReference type="RefSeq" id="XP_067718087.1">
    <property type="nucleotide sequence ID" value="XM_067861986.1"/>
</dbReference>
<name>A0AAV4M217_BABCB</name>
<feature type="domain" description="RNB" evidence="2">
    <location>
        <begin position="394"/>
        <end position="814"/>
    </location>
</feature>
<dbReference type="PANTHER" id="PTHR23355:SF9">
    <property type="entry name" value="DIS3-LIKE EXONUCLEASE 2"/>
    <property type="match status" value="1"/>
</dbReference>
<comment type="caution">
    <text evidence="3">The sequence shown here is derived from an EMBL/GenBank/DDBJ whole genome shotgun (WGS) entry which is preliminary data.</text>
</comment>
<dbReference type="InterPro" id="IPR050180">
    <property type="entry name" value="RNR_Ribonuclease"/>
</dbReference>
<dbReference type="Pfam" id="PF17849">
    <property type="entry name" value="OB_Dis3"/>
    <property type="match status" value="1"/>
</dbReference>
<evidence type="ECO:0000313" key="3">
    <source>
        <dbReference type="EMBL" id="GIX66018.1"/>
    </source>
</evidence>
<evidence type="ECO:0000259" key="2">
    <source>
        <dbReference type="SMART" id="SM00955"/>
    </source>
</evidence>
<dbReference type="InterPro" id="IPR001900">
    <property type="entry name" value="RNase_II/R"/>
</dbReference>
<dbReference type="Proteomes" id="UP001497744">
    <property type="component" value="Unassembled WGS sequence"/>
</dbReference>
<dbReference type="Gene3D" id="2.40.50.690">
    <property type="match status" value="1"/>
</dbReference>
<feature type="compositionally biased region" description="Basic and acidic residues" evidence="1">
    <location>
        <begin position="50"/>
        <end position="71"/>
    </location>
</feature>
<dbReference type="GO" id="GO:0003723">
    <property type="term" value="F:RNA binding"/>
    <property type="evidence" value="ECO:0007669"/>
    <property type="project" value="InterPro"/>
</dbReference>
<dbReference type="AlphaFoldDB" id="A0AAV4M217"/>
<gene>
    <name evidence="3" type="ORF">BcabD6B2_54540</name>
</gene>
<dbReference type="InterPro" id="IPR012340">
    <property type="entry name" value="NA-bd_OB-fold"/>
</dbReference>
<dbReference type="InterPro" id="IPR041505">
    <property type="entry name" value="Dis3_CSD2"/>
</dbReference>
<dbReference type="GO" id="GO:0000932">
    <property type="term" value="C:P-body"/>
    <property type="evidence" value="ECO:0007669"/>
    <property type="project" value="TreeGrafter"/>
</dbReference>
<keyword evidence="4" id="KW-1185">Reference proteome</keyword>
<accession>A0AAV4M217</accession>
<dbReference type="GO" id="GO:0006402">
    <property type="term" value="P:mRNA catabolic process"/>
    <property type="evidence" value="ECO:0007669"/>
    <property type="project" value="TreeGrafter"/>
</dbReference>
<dbReference type="SMART" id="SM00955">
    <property type="entry name" value="RNB"/>
    <property type="match status" value="1"/>
</dbReference>
<organism evidence="3 4">
    <name type="scientific">Babesia caballi</name>
    <dbReference type="NCBI Taxonomy" id="5871"/>
    <lineage>
        <taxon>Eukaryota</taxon>
        <taxon>Sar</taxon>
        <taxon>Alveolata</taxon>
        <taxon>Apicomplexa</taxon>
        <taxon>Aconoidasida</taxon>
        <taxon>Piroplasmida</taxon>
        <taxon>Babesiidae</taxon>
        <taxon>Babesia</taxon>
    </lineage>
</organism>
<dbReference type="Pfam" id="PF00773">
    <property type="entry name" value="RNB"/>
    <property type="match status" value="1"/>
</dbReference>
<feature type="compositionally biased region" description="Basic and acidic residues" evidence="1">
    <location>
        <begin position="584"/>
        <end position="595"/>
    </location>
</feature>
<dbReference type="GeneID" id="94197499"/>
<dbReference type="GO" id="GO:0000175">
    <property type="term" value="F:3'-5'-RNA exonuclease activity"/>
    <property type="evidence" value="ECO:0007669"/>
    <property type="project" value="TreeGrafter"/>
</dbReference>
<feature type="region of interest" description="Disordered" evidence="1">
    <location>
        <begin position="154"/>
        <end position="206"/>
    </location>
</feature>
<evidence type="ECO:0000256" key="1">
    <source>
        <dbReference type="SAM" id="MobiDB-lite"/>
    </source>
</evidence>
<protein>
    <submittedName>
        <fullName evidence="3">Ribonuclease R</fullName>
    </submittedName>
</protein>
<sequence>MILAAVPARTALSTCTRFLVCARHRHGYVEAVVTHRRLVASTRPLYGEPLAKRREGRKRSAESKADSENRRPGHTGAPSTKRRVPQPKASEIAYEPYWEDACIRELEKAQPELVVRGTVVIPAFATAEAKVVRHAHDPDSDCKIISQDEYIAEKHSNGSGSRKQVQPGGEGGSSEQKHAESRDAETEACEGAFVSNDQAETNERDRTRAAEGVRIFGFLARNRAFHGDEVVALRQRRLRQPPGEAAQAPSISEQCRVVRITKRSPALKSFVGVLDAEACLNAQGQMVKCQPQDTRWPAFSVRVDQISREIMQRIGELRSKGRLFCLMQFEDWKEHEMEPSGSVTSVIGGVSDPSARMQASMIFHGLNPNGFSDSVMEDLKQLVERGELAKDKNRVDRRDLLVFTIDPQDAKDLDDALSVEAGKDELGRPRYTIGVHIADVSHYVQGGSLVDLDARQRATSVYLEHRVYPMLPQYLSENLCSLTPHSEKLCFSMFADLGENSCGGELVGNNLYIRNQRFVLTRIVSSERLSYQTAKEMISRRLEAGAGLTAADLESMSISQFHKAVVESGGGAELSDAATSTAEGLHRPEAGKSRGDGGTPPSERAPLGDSEVSSRVSTPLLVLYFISRKLRHFRLKHRGAVTVDINGSHKCHIPQVGESTGRLWVEQIPRESHELVEEMMLLANTQAAQLLAKSFDRYFLRVHENTSRAIKQLVTSMMPQELRKRINPEILHIPELLRKCAKHMEATAFQSLSFAALQQFKEAVYSPVNKDDKSAQGVTGHWGLALPMYLHFTSPIRRYSDLYTHRMLKTVIDGTYTEQSLKVLDEICKQCNLQKRKAFDVQKEYKNFAFNQYLQWACTAEDGSEPYAAADQMFAKAFTGGGDAVWGLAYDYACVFSIVLNDVKAGDGQNKTSIVFYIPLLNEQRSVSCDSLHIKPLEAVVGGERVKLRGEGAGDQARMVDAYLKEVQSASAKHRQENANVQSLTFCKGGRQLTLSHYQKLRVVLIPGSLMWTLRLPAD</sequence>
<reference evidence="3 4" key="1">
    <citation type="submission" date="2021-06" db="EMBL/GenBank/DDBJ databases">
        <title>Genome sequence of Babesia caballi.</title>
        <authorList>
            <person name="Yamagishi J."/>
            <person name="Kidaka T."/>
            <person name="Ochi A."/>
        </authorList>
    </citation>
    <scope>NUCLEOTIDE SEQUENCE [LARGE SCALE GENOMIC DNA]</scope>
    <source>
        <strain evidence="3">USDA-D6B2</strain>
    </source>
</reference>
<dbReference type="EMBL" id="BPLF01000006">
    <property type="protein sequence ID" value="GIX66018.1"/>
    <property type="molecule type" value="Genomic_DNA"/>
</dbReference>